<dbReference type="CDD" id="cd08563">
    <property type="entry name" value="GDPD_TtGDE_like"/>
    <property type="match status" value="1"/>
</dbReference>
<sequence>MQTKILAHRGASAYAPENTMAAFELAHQMHADGLEIDVHLTKDQVLVVAHDEDIKRVSDGSGLIKDYTLNELRHFNFANGYTAQPFYQIPTLNEVLELVKATGMILNIELKNSIIFYPELEERTLKAVHDMKLDEQIIYSSFNHYSVVKMKHLGTTSPCGLLYDSPLYMPWRYADTLGVDALHPHYKNLMIPDYVKESHARKLQVNPWTVNERNDMQRLYTLGVDSIITNHPDIALEVRTATTK</sequence>
<dbReference type="EMBL" id="NBZD01000001">
    <property type="protein sequence ID" value="PNH19377.1"/>
    <property type="molecule type" value="Genomic_DNA"/>
</dbReference>
<dbReference type="AlphaFoldDB" id="A0A2J8B3M3"/>
<name>A0A2J8B3M3_9FIRM</name>
<dbReference type="InterPro" id="IPR017946">
    <property type="entry name" value="PLC-like_Pdiesterase_TIM-brl"/>
</dbReference>
<dbReference type="Pfam" id="PF03009">
    <property type="entry name" value="GDPD"/>
    <property type="match status" value="1"/>
</dbReference>
<comment type="caution">
    <text evidence="2">The sequence shown here is derived from an EMBL/GenBank/DDBJ whole genome shotgun (WGS) entry which is preliminary data.</text>
</comment>
<dbReference type="InterPro" id="IPR030395">
    <property type="entry name" value="GP_PDE_dom"/>
</dbReference>
<dbReference type="PANTHER" id="PTHR46211">
    <property type="entry name" value="GLYCEROPHOSPHORYL DIESTER PHOSPHODIESTERASE"/>
    <property type="match status" value="1"/>
</dbReference>
<evidence type="ECO:0000313" key="2">
    <source>
        <dbReference type="EMBL" id="PNH19377.1"/>
    </source>
</evidence>
<gene>
    <name evidence="2" type="ORF">B7R76_00355</name>
</gene>
<dbReference type="GO" id="GO:0008081">
    <property type="term" value="F:phosphoric diester hydrolase activity"/>
    <property type="evidence" value="ECO:0007669"/>
    <property type="project" value="InterPro"/>
</dbReference>
<accession>A0A2J8B3M3</accession>
<protein>
    <recommendedName>
        <fullName evidence="1">GP-PDE domain-containing protein</fullName>
    </recommendedName>
</protein>
<dbReference type="SUPFAM" id="SSF51695">
    <property type="entry name" value="PLC-like phosphodiesterases"/>
    <property type="match status" value="1"/>
</dbReference>
<evidence type="ECO:0000259" key="1">
    <source>
        <dbReference type="PROSITE" id="PS51704"/>
    </source>
</evidence>
<feature type="domain" description="GP-PDE" evidence="1">
    <location>
        <begin position="3"/>
        <end position="239"/>
    </location>
</feature>
<dbReference type="OMA" id="YRMFECD"/>
<reference evidence="3" key="1">
    <citation type="submission" date="2017-04" db="EMBL/GenBank/DDBJ databases">
        <authorList>
            <person name="Bumgarner R.E."/>
            <person name="Fredricks D.N."/>
            <person name="Srinivasan S."/>
        </authorList>
    </citation>
    <scope>NUCLEOTIDE SEQUENCE [LARGE SCALE GENOMIC DNA]</scope>
    <source>
        <strain evidence="3">KA00405</strain>
    </source>
</reference>
<dbReference type="PANTHER" id="PTHR46211:SF1">
    <property type="entry name" value="GLYCEROPHOSPHODIESTER PHOSPHODIESTERASE, CYTOPLASMIC"/>
    <property type="match status" value="1"/>
</dbReference>
<organism evidence="2 3">
    <name type="scientific">Mageeibacillus indolicus</name>
    <dbReference type="NCBI Taxonomy" id="884684"/>
    <lineage>
        <taxon>Bacteria</taxon>
        <taxon>Bacillati</taxon>
        <taxon>Bacillota</taxon>
        <taxon>Clostridia</taxon>
        <taxon>Eubacteriales</taxon>
        <taxon>Oscillospiraceae</taxon>
        <taxon>Mageeibacillus</taxon>
    </lineage>
</organism>
<proteinExistence type="predicted"/>
<dbReference type="RefSeq" id="WP_012993747.1">
    <property type="nucleotide sequence ID" value="NZ_NBZD01000001.1"/>
</dbReference>
<dbReference type="PROSITE" id="PS51704">
    <property type="entry name" value="GP_PDE"/>
    <property type="match status" value="1"/>
</dbReference>
<dbReference type="Gene3D" id="3.20.20.190">
    <property type="entry name" value="Phosphatidylinositol (PI) phosphodiesterase"/>
    <property type="match status" value="1"/>
</dbReference>
<dbReference type="Proteomes" id="UP000236394">
    <property type="component" value="Unassembled WGS sequence"/>
</dbReference>
<evidence type="ECO:0000313" key="3">
    <source>
        <dbReference type="Proteomes" id="UP000236394"/>
    </source>
</evidence>
<dbReference type="GO" id="GO:0006629">
    <property type="term" value="P:lipid metabolic process"/>
    <property type="evidence" value="ECO:0007669"/>
    <property type="project" value="InterPro"/>
</dbReference>